<comment type="caution">
    <text evidence="3">The sequence shown here is derived from an EMBL/GenBank/DDBJ whole genome shotgun (WGS) entry which is preliminary data.</text>
</comment>
<proteinExistence type="inferred from homology"/>
<feature type="non-terminal residue" evidence="3">
    <location>
        <position position="1"/>
    </location>
</feature>
<evidence type="ECO:0000256" key="2">
    <source>
        <dbReference type="ARBA" id="ARBA00022598"/>
    </source>
</evidence>
<evidence type="ECO:0000313" key="3">
    <source>
        <dbReference type="EMBL" id="MCD9561441.1"/>
    </source>
</evidence>
<keyword evidence="4" id="KW-1185">Reference proteome</keyword>
<accession>A0ABS8UTH3</accession>
<evidence type="ECO:0000313" key="4">
    <source>
        <dbReference type="Proteomes" id="UP000823775"/>
    </source>
</evidence>
<evidence type="ECO:0000256" key="1">
    <source>
        <dbReference type="ARBA" id="ARBA00006432"/>
    </source>
</evidence>
<dbReference type="EMBL" id="JACEIK010002478">
    <property type="protein sequence ID" value="MCD9561441.1"/>
    <property type="molecule type" value="Genomic_DNA"/>
</dbReference>
<dbReference type="PANTHER" id="PTHR43859">
    <property type="entry name" value="ACYL-ACTIVATING ENZYME"/>
    <property type="match status" value="1"/>
</dbReference>
<dbReference type="Proteomes" id="UP000823775">
    <property type="component" value="Unassembled WGS sequence"/>
</dbReference>
<name>A0ABS8UTH3_DATST</name>
<gene>
    <name evidence="3" type="ORF">HAX54_020552</name>
</gene>
<dbReference type="PANTHER" id="PTHR43859:SF5">
    <property type="entry name" value="ISOVALERATE--COA LIGASE AAE2"/>
    <property type="match status" value="1"/>
</dbReference>
<comment type="similarity">
    <text evidence="1">Belongs to the ATP-dependent AMP-binding enzyme family.</text>
</comment>
<feature type="non-terminal residue" evidence="3">
    <location>
        <position position="140"/>
    </location>
</feature>
<protein>
    <submittedName>
        <fullName evidence="3">Uncharacterized protein</fullName>
    </submittedName>
</protein>
<keyword evidence="2" id="KW-0436">Ligase</keyword>
<sequence length="140" mass="16061">RICRRLFRQAIGEACPFSLSPQPPSTISVIPLISTLGFENSRIVHGFFHFNKINPKSTKLTRQFCNFFESWKSMEARVKCSANFAPLTPLCLLERVANVFRDRSSIIYGRKLKYNWEEIHDSCVKLASTLVHLLISRGDV</sequence>
<reference evidence="3 4" key="1">
    <citation type="journal article" date="2021" name="BMC Genomics">
        <title>Datura genome reveals duplications of psychoactive alkaloid biosynthetic genes and high mutation rate following tissue culture.</title>
        <authorList>
            <person name="Rajewski A."/>
            <person name="Carter-House D."/>
            <person name="Stajich J."/>
            <person name="Litt A."/>
        </authorList>
    </citation>
    <scope>NUCLEOTIDE SEQUENCE [LARGE SCALE GENOMIC DNA]</scope>
    <source>
        <strain evidence="3">AR-01</strain>
    </source>
</reference>
<organism evidence="3 4">
    <name type="scientific">Datura stramonium</name>
    <name type="common">Jimsonweed</name>
    <name type="synonym">Common thornapple</name>
    <dbReference type="NCBI Taxonomy" id="4076"/>
    <lineage>
        <taxon>Eukaryota</taxon>
        <taxon>Viridiplantae</taxon>
        <taxon>Streptophyta</taxon>
        <taxon>Embryophyta</taxon>
        <taxon>Tracheophyta</taxon>
        <taxon>Spermatophyta</taxon>
        <taxon>Magnoliopsida</taxon>
        <taxon>eudicotyledons</taxon>
        <taxon>Gunneridae</taxon>
        <taxon>Pentapetalae</taxon>
        <taxon>asterids</taxon>
        <taxon>lamiids</taxon>
        <taxon>Solanales</taxon>
        <taxon>Solanaceae</taxon>
        <taxon>Solanoideae</taxon>
        <taxon>Datureae</taxon>
        <taxon>Datura</taxon>
    </lineage>
</organism>